<dbReference type="RefSeq" id="WP_204064209.1">
    <property type="nucleotide sequence ID" value="NZ_BOOJ01000023.1"/>
</dbReference>
<dbReference type="EMBL" id="BOOJ01000023">
    <property type="protein sequence ID" value="GIH91962.1"/>
    <property type="molecule type" value="Genomic_DNA"/>
</dbReference>
<organism evidence="1 2">
    <name type="scientific">Planobispora siamensis</name>
    <dbReference type="NCBI Taxonomy" id="936338"/>
    <lineage>
        <taxon>Bacteria</taxon>
        <taxon>Bacillati</taxon>
        <taxon>Actinomycetota</taxon>
        <taxon>Actinomycetes</taxon>
        <taxon>Streptosporangiales</taxon>
        <taxon>Streptosporangiaceae</taxon>
        <taxon>Planobispora</taxon>
    </lineage>
</organism>
<gene>
    <name evidence="1" type="ORF">Psi01_25920</name>
</gene>
<accession>A0A8J3SFI7</accession>
<comment type="caution">
    <text evidence="1">The sequence shown here is derived from an EMBL/GenBank/DDBJ whole genome shotgun (WGS) entry which is preliminary data.</text>
</comment>
<dbReference type="AlphaFoldDB" id="A0A8J3SFI7"/>
<evidence type="ECO:0000313" key="2">
    <source>
        <dbReference type="Proteomes" id="UP000619788"/>
    </source>
</evidence>
<reference evidence="1 2" key="1">
    <citation type="submission" date="2021-01" db="EMBL/GenBank/DDBJ databases">
        <title>Whole genome shotgun sequence of Planobispora siamensis NBRC 107568.</title>
        <authorList>
            <person name="Komaki H."/>
            <person name="Tamura T."/>
        </authorList>
    </citation>
    <scope>NUCLEOTIDE SEQUENCE [LARGE SCALE GENOMIC DNA]</scope>
    <source>
        <strain evidence="1 2">NBRC 107568</strain>
    </source>
</reference>
<keyword evidence="2" id="KW-1185">Reference proteome</keyword>
<dbReference type="Proteomes" id="UP000619788">
    <property type="component" value="Unassembled WGS sequence"/>
</dbReference>
<proteinExistence type="predicted"/>
<protein>
    <submittedName>
        <fullName evidence="1">Uncharacterized protein</fullName>
    </submittedName>
</protein>
<evidence type="ECO:0000313" key="1">
    <source>
        <dbReference type="EMBL" id="GIH91962.1"/>
    </source>
</evidence>
<sequence>MRLVKVIETCSACPSQWDAWTDTGQYLYLRYRSGVGTVEAQPDPDTDTWTDEPPLIEFGEPSWDGDISLTDFLAAASLELAPDAEVRPM</sequence>
<name>A0A8J3SFI7_9ACTN</name>